<dbReference type="EMBL" id="SNRW01006853">
    <property type="protein sequence ID" value="KAA6382308.1"/>
    <property type="molecule type" value="Genomic_DNA"/>
</dbReference>
<dbReference type="GO" id="GO:0003677">
    <property type="term" value="F:DNA binding"/>
    <property type="evidence" value="ECO:0007669"/>
    <property type="project" value="InterPro"/>
</dbReference>
<dbReference type="Pfam" id="PF04383">
    <property type="entry name" value="KilA-N"/>
    <property type="match status" value="1"/>
</dbReference>
<organism evidence="2 3">
    <name type="scientific">Streblomastix strix</name>
    <dbReference type="NCBI Taxonomy" id="222440"/>
    <lineage>
        <taxon>Eukaryota</taxon>
        <taxon>Metamonada</taxon>
        <taxon>Preaxostyla</taxon>
        <taxon>Oxymonadida</taxon>
        <taxon>Streblomastigidae</taxon>
        <taxon>Streblomastix</taxon>
    </lineage>
</organism>
<evidence type="ECO:0000313" key="2">
    <source>
        <dbReference type="EMBL" id="KAA6382308.1"/>
    </source>
</evidence>
<dbReference type="InterPro" id="IPR018004">
    <property type="entry name" value="KilA/APSES_HTH"/>
</dbReference>
<dbReference type="SUPFAM" id="SSF54616">
    <property type="entry name" value="DNA-binding domain of Mlu1-box binding protein MBP1"/>
    <property type="match status" value="1"/>
</dbReference>
<dbReference type="PROSITE" id="PS51301">
    <property type="entry name" value="KILA_N"/>
    <property type="match status" value="1"/>
</dbReference>
<protein>
    <recommendedName>
        <fullName evidence="1">KilA-N domain-containing protein</fullName>
    </recommendedName>
</protein>
<accession>A0A5J4VI94</accession>
<dbReference type="SMART" id="SM01252">
    <property type="entry name" value="KilA-N"/>
    <property type="match status" value="1"/>
</dbReference>
<dbReference type="PANTHER" id="PTHR48135">
    <property type="match status" value="1"/>
</dbReference>
<reference evidence="2 3" key="1">
    <citation type="submission" date="2019-03" db="EMBL/GenBank/DDBJ databases">
        <title>Single cell metagenomics reveals metabolic interactions within the superorganism composed of flagellate Streblomastix strix and complex community of Bacteroidetes bacteria on its surface.</title>
        <authorList>
            <person name="Treitli S.C."/>
            <person name="Kolisko M."/>
            <person name="Husnik F."/>
            <person name="Keeling P."/>
            <person name="Hampl V."/>
        </authorList>
    </citation>
    <scope>NUCLEOTIDE SEQUENCE [LARGE SCALE GENOMIC DNA]</scope>
    <source>
        <strain evidence="2">ST1C</strain>
    </source>
</reference>
<name>A0A5J4VI94_9EUKA</name>
<dbReference type="PANTHER" id="PTHR48135:SF1">
    <property type="entry name" value="KILA-N DOMAIN-CONTAINING PROTEIN"/>
    <property type="match status" value="1"/>
</dbReference>
<sequence>MESTVRQYNEIKFKTTTYNGITIVVRSTDEWVNASKMVMTLTKNDESRLVDLFKSVNWIKYYNYFKQQQQKLTPEISRVEFYKQNNTYPVELRGYYVHPKLVNYIAIWASPQYASDVGEIMDSINKNSLAQHIIFEKNARRTIDRLNEEVMEQITIADNLADDIEQLVPRTVFDQQKQAYILILNVIDTVDNNTTFEMRRLCKNNMKIGLLNQLKLHSIRYFDNLPVAVTSYHEIQQALIANFEQVTFRYNKFTLNNQEGLIEDVINVIRDEIERIHD</sequence>
<dbReference type="InterPro" id="IPR017880">
    <property type="entry name" value="KilA_N"/>
</dbReference>
<dbReference type="AlphaFoldDB" id="A0A5J4VI94"/>
<feature type="domain" description="KilA-N" evidence="1">
    <location>
        <begin position="12"/>
        <end position="124"/>
    </location>
</feature>
<gene>
    <name evidence="2" type="ORF">EZS28_022165</name>
</gene>
<comment type="caution">
    <text evidence="2">The sequence shown here is derived from an EMBL/GenBank/DDBJ whole genome shotgun (WGS) entry which is preliminary data.</text>
</comment>
<proteinExistence type="predicted"/>
<dbReference type="InterPro" id="IPR036887">
    <property type="entry name" value="HTH_APSES_sf"/>
</dbReference>
<evidence type="ECO:0000259" key="1">
    <source>
        <dbReference type="PROSITE" id="PS51301"/>
    </source>
</evidence>
<evidence type="ECO:0000313" key="3">
    <source>
        <dbReference type="Proteomes" id="UP000324800"/>
    </source>
</evidence>
<dbReference type="Proteomes" id="UP000324800">
    <property type="component" value="Unassembled WGS sequence"/>
</dbReference>